<accession>A0A4D7C6F2</accession>
<dbReference type="RefSeq" id="WP_222874235.1">
    <property type="nucleotide sequence ID" value="NZ_CP039704.1"/>
</dbReference>
<sequence>MDIQEIYPDYTYPSLGSPLTTEGRAQELNDLRMIRAAALYTERGNPDALQVETLRFLQKSVDVAYAEGVRRYNNGVLKPRLSQNEAIGNFVDQQVRRNLQIHFNTYRLNWGRGQNVTINNRDYDRSASDVTYRIPDARVGRVSFDWTLMRKLRASPQIQGFSLPTRGRMR</sequence>
<protein>
    <submittedName>
        <fullName evidence="1">Uncharacterized protein</fullName>
    </submittedName>
</protein>
<proteinExistence type="predicted"/>
<gene>
    <name evidence="1" type="ORF">E6W36_07100</name>
</gene>
<dbReference type="KEGG" id="hgn:E6W36_07100"/>
<reference evidence="2" key="1">
    <citation type="submission" date="2019-04" db="EMBL/GenBank/DDBJ databases">
        <title>Complete genome sequence of Sphingomonas sp. W1-2-3.</title>
        <authorList>
            <person name="Im W.T."/>
        </authorList>
    </citation>
    <scope>NUCLEOTIDE SEQUENCE [LARGE SCALE GENOMIC DNA]</scope>
    <source>
        <strain evidence="2">W1-2-3</strain>
    </source>
</reference>
<name>A0A4D7C6F2_9SPHN</name>
<dbReference type="Proteomes" id="UP000298714">
    <property type="component" value="Chromosome"/>
</dbReference>
<evidence type="ECO:0000313" key="2">
    <source>
        <dbReference type="Proteomes" id="UP000298714"/>
    </source>
</evidence>
<keyword evidence="2" id="KW-1185">Reference proteome</keyword>
<dbReference type="EMBL" id="CP039704">
    <property type="protein sequence ID" value="QCI79400.1"/>
    <property type="molecule type" value="Genomic_DNA"/>
</dbReference>
<dbReference type="AlphaFoldDB" id="A0A4D7C6F2"/>
<evidence type="ECO:0000313" key="1">
    <source>
        <dbReference type="EMBL" id="QCI79400.1"/>
    </source>
</evidence>
<organism evidence="1 2">
    <name type="scientific">Hankyongella ginsenosidimutans</name>
    <dbReference type="NCBI Taxonomy" id="1763828"/>
    <lineage>
        <taxon>Bacteria</taxon>
        <taxon>Pseudomonadati</taxon>
        <taxon>Pseudomonadota</taxon>
        <taxon>Alphaproteobacteria</taxon>
        <taxon>Sphingomonadales</taxon>
        <taxon>Sphingomonadaceae</taxon>
        <taxon>Hankyongella</taxon>
    </lineage>
</organism>